<reference evidence="3" key="1">
    <citation type="submission" date="2023-10" db="EMBL/GenBank/DDBJ databases">
        <authorList>
            <person name="Domelevo Entfellner J.-B."/>
        </authorList>
    </citation>
    <scope>NUCLEOTIDE SEQUENCE</scope>
</reference>
<gene>
    <name evidence="3" type="ORF">AYBTSS11_LOCUS17789</name>
</gene>
<dbReference type="InterPro" id="IPR039307">
    <property type="entry name" value="LORELEI-like"/>
</dbReference>
<dbReference type="AlphaFoldDB" id="A0AA86SP42"/>
<proteinExistence type="predicted"/>
<dbReference type="Pfam" id="PF26578">
    <property type="entry name" value="LLG1"/>
    <property type="match status" value="1"/>
</dbReference>
<dbReference type="InterPro" id="IPR058888">
    <property type="entry name" value="LLG1-like"/>
</dbReference>
<evidence type="ECO:0000256" key="1">
    <source>
        <dbReference type="SAM" id="MobiDB-lite"/>
    </source>
</evidence>
<dbReference type="PANTHER" id="PTHR31533">
    <property type="entry name" value="GPI-ANCHORED PROTEIN LLG1-RELATED-RELATED"/>
    <property type="match status" value="1"/>
</dbReference>
<dbReference type="Proteomes" id="UP001189624">
    <property type="component" value="Chromosome 5"/>
</dbReference>
<feature type="compositionally biased region" description="Pro residues" evidence="1">
    <location>
        <begin position="105"/>
        <end position="114"/>
    </location>
</feature>
<organism evidence="3 4">
    <name type="scientific">Sphenostylis stenocarpa</name>
    <dbReference type="NCBI Taxonomy" id="92480"/>
    <lineage>
        <taxon>Eukaryota</taxon>
        <taxon>Viridiplantae</taxon>
        <taxon>Streptophyta</taxon>
        <taxon>Embryophyta</taxon>
        <taxon>Tracheophyta</taxon>
        <taxon>Spermatophyta</taxon>
        <taxon>Magnoliopsida</taxon>
        <taxon>eudicotyledons</taxon>
        <taxon>Gunneridae</taxon>
        <taxon>Pentapetalae</taxon>
        <taxon>rosids</taxon>
        <taxon>fabids</taxon>
        <taxon>Fabales</taxon>
        <taxon>Fabaceae</taxon>
        <taxon>Papilionoideae</taxon>
        <taxon>50 kb inversion clade</taxon>
        <taxon>NPAAA clade</taxon>
        <taxon>indigoferoid/millettioid clade</taxon>
        <taxon>Phaseoleae</taxon>
        <taxon>Sphenostylis</taxon>
    </lineage>
</organism>
<dbReference type="Gramene" id="rna-AYBTSS11_LOCUS17789">
    <property type="protein sequence ID" value="CAJ1958527.1"/>
    <property type="gene ID" value="gene-AYBTSS11_LOCUS17789"/>
</dbReference>
<feature type="region of interest" description="Disordered" evidence="1">
    <location>
        <begin position="99"/>
        <end position="121"/>
    </location>
</feature>
<name>A0AA86SP42_9FABA</name>
<evidence type="ECO:0000313" key="4">
    <source>
        <dbReference type="Proteomes" id="UP001189624"/>
    </source>
</evidence>
<sequence>MFWSLKSIPVGTLLRLKKVYCPVDFEFVNYTIITSKCKGPHYSAKECCAAFKEFACPYANLLNDLTNDCASIMFTYINLYGKYPPGLFASLCHQGKNGLKCPASSSPPPPPPPPAEDKNGV</sequence>
<feature type="domain" description="GPI-anchored protein LLG1-like" evidence="2">
    <location>
        <begin position="23"/>
        <end position="100"/>
    </location>
</feature>
<evidence type="ECO:0000313" key="3">
    <source>
        <dbReference type="EMBL" id="CAJ1958527.1"/>
    </source>
</evidence>
<dbReference type="PANTHER" id="PTHR31533:SF2">
    <property type="entry name" value="GPI-ANCHORED PROTEIN LLG1"/>
    <property type="match status" value="1"/>
</dbReference>
<keyword evidence="4" id="KW-1185">Reference proteome</keyword>
<accession>A0AA86SP42</accession>
<evidence type="ECO:0000259" key="2">
    <source>
        <dbReference type="Pfam" id="PF26578"/>
    </source>
</evidence>
<dbReference type="EMBL" id="OY731402">
    <property type="protein sequence ID" value="CAJ1958527.1"/>
    <property type="molecule type" value="Genomic_DNA"/>
</dbReference>
<protein>
    <recommendedName>
        <fullName evidence="2">GPI-anchored protein LLG1-like domain-containing protein</fullName>
    </recommendedName>
</protein>